<dbReference type="Pfam" id="PF01739">
    <property type="entry name" value="CheR"/>
    <property type="match status" value="1"/>
</dbReference>
<dbReference type="EMBL" id="MHOO01000010">
    <property type="protein sequence ID" value="OGZ63993.1"/>
    <property type="molecule type" value="Genomic_DNA"/>
</dbReference>
<dbReference type="SUPFAM" id="SSF53335">
    <property type="entry name" value="S-adenosyl-L-methionine-dependent methyltransferases"/>
    <property type="match status" value="1"/>
</dbReference>
<evidence type="ECO:0000313" key="3">
    <source>
        <dbReference type="Proteomes" id="UP000176855"/>
    </source>
</evidence>
<dbReference type="InterPro" id="IPR022642">
    <property type="entry name" value="CheR_C"/>
</dbReference>
<evidence type="ECO:0000313" key="2">
    <source>
        <dbReference type="EMBL" id="OGZ63993.1"/>
    </source>
</evidence>
<dbReference type="AlphaFoldDB" id="A0A1G2HNH8"/>
<dbReference type="PROSITE" id="PS50123">
    <property type="entry name" value="CHER"/>
    <property type="match status" value="1"/>
</dbReference>
<protein>
    <recommendedName>
        <fullName evidence="1">CheR-type methyltransferase domain-containing protein</fullName>
    </recommendedName>
</protein>
<dbReference type="STRING" id="1802202.A2730_01580"/>
<proteinExistence type="predicted"/>
<gene>
    <name evidence="2" type="ORF">A2730_01580</name>
</gene>
<name>A0A1G2HNH8_9BACT</name>
<dbReference type="Proteomes" id="UP000176855">
    <property type="component" value="Unassembled WGS sequence"/>
</dbReference>
<feature type="domain" description="CheR-type methyltransferase" evidence="1">
    <location>
        <begin position="16"/>
        <end position="211"/>
    </location>
</feature>
<dbReference type="InterPro" id="IPR000780">
    <property type="entry name" value="CheR_MeTrfase"/>
</dbReference>
<accession>A0A1G2HNH8</accession>
<dbReference type="Gene3D" id="3.40.50.150">
    <property type="entry name" value="Vaccinia Virus protein VP39"/>
    <property type="match status" value="1"/>
</dbReference>
<evidence type="ECO:0000259" key="1">
    <source>
        <dbReference type="PROSITE" id="PS50123"/>
    </source>
</evidence>
<dbReference type="InterPro" id="IPR029063">
    <property type="entry name" value="SAM-dependent_MTases_sf"/>
</dbReference>
<dbReference type="GO" id="GO:0008757">
    <property type="term" value="F:S-adenosylmethionine-dependent methyltransferase activity"/>
    <property type="evidence" value="ECO:0007669"/>
    <property type="project" value="InterPro"/>
</dbReference>
<comment type="caution">
    <text evidence="2">The sequence shown here is derived from an EMBL/GenBank/DDBJ whole genome shotgun (WGS) entry which is preliminary data.</text>
</comment>
<reference evidence="2 3" key="1">
    <citation type="journal article" date="2016" name="Nat. Commun.">
        <title>Thousands of microbial genomes shed light on interconnected biogeochemical processes in an aquifer system.</title>
        <authorList>
            <person name="Anantharaman K."/>
            <person name="Brown C.T."/>
            <person name="Hug L.A."/>
            <person name="Sharon I."/>
            <person name="Castelle C.J."/>
            <person name="Probst A.J."/>
            <person name="Thomas B.C."/>
            <person name="Singh A."/>
            <person name="Wilkins M.J."/>
            <person name="Karaoz U."/>
            <person name="Brodie E.L."/>
            <person name="Williams K.H."/>
            <person name="Hubbard S.S."/>
            <person name="Banfield J.F."/>
        </authorList>
    </citation>
    <scope>NUCLEOTIDE SEQUENCE [LARGE SCALE GENOMIC DNA]</scope>
</reference>
<organism evidence="2 3">
    <name type="scientific">Candidatus Staskawiczbacteria bacterium RIFCSPHIGHO2_01_FULL_39_25</name>
    <dbReference type="NCBI Taxonomy" id="1802202"/>
    <lineage>
        <taxon>Bacteria</taxon>
        <taxon>Candidatus Staskawicziibacteriota</taxon>
    </lineage>
</organism>
<sequence>MIISEEKFTHLYGERSGTTCFMRSFSDSPHQAEVLFRLDRLGKRLGGLAVMVIGCSTGQEVYSYALMCEANGFKDYTTEGCDVNSTAITCAHKGACHLNWEGPDVFDTFAIPKELYRIEGKAPDESRDFRKVTIADHVRAHTQFFQHDISLEPLPKTYDVVACNNTLPQPQRGERDAAVQNVVSAVKPEGFIISNHGYLFPKYIVQKHFLR</sequence>